<dbReference type="InterPro" id="IPR000415">
    <property type="entry name" value="Nitroreductase-like"/>
</dbReference>
<protein>
    <recommendedName>
        <fullName evidence="3">Nitroreductase domain-containing protein</fullName>
    </recommendedName>
</protein>
<gene>
    <name evidence="1" type="ORF">Y717_20955</name>
</gene>
<dbReference type="Proteomes" id="UP000245992">
    <property type="component" value="Unassembled WGS sequence"/>
</dbReference>
<dbReference type="STRING" id="1440053.GCA_000718095_05435"/>
<evidence type="ECO:0000313" key="1">
    <source>
        <dbReference type="EMBL" id="PVE13216.1"/>
    </source>
</evidence>
<evidence type="ECO:0008006" key="3">
    <source>
        <dbReference type="Google" id="ProtNLM"/>
    </source>
</evidence>
<comment type="caution">
    <text evidence="1">The sequence shown here is derived from an EMBL/GenBank/DDBJ whole genome shotgun (WGS) entry which is preliminary data.</text>
</comment>
<dbReference type="EMBL" id="AZSP01000037">
    <property type="protein sequence ID" value="PVE13216.1"/>
    <property type="molecule type" value="Genomic_DNA"/>
</dbReference>
<keyword evidence="2" id="KW-1185">Reference proteome</keyword>
<accession>A0A2T7TDL5</accession>
<proteinExistence type="predicted"/>
<dbReference type="Gene3D" id="3.40.109.10">
    <property type="entry name" value="NADH Oxidase"/>
    <property type="match status" value="1"/>
</dbReference>
<organism evidence="1 2">
    <name type="scientific">Streptomyces scopuliridis RB72</name>
    <dbReference type="NCBI Taxonomy" id="1440053"/>
    <lineage>
        <taxon>Bacteria</taxon>
        <taxon>Bacillati</taxon>
        <taxon>Actinomycetota</taxon>
        <taxon>Actinomycetes</taxon>
        <taxon>Kitasatosporales</taxon>
        <taxon>Streptomycetaceae</taxon>
        <taxon>Streptomyces</taxon>
    </lineage>
</organism>
<evidence type="ECO:0000313" key="2">
    <source>
        <dbReference type="Proteomes" id="UP000245992"/>
    </source>
</evidence>
<dbReference type="GO" id="GO:0016491">
    <property type="term" value="F:oxidoreductase activity"/>
    <property type="evidence" value="ECO:0007669"/>
    <property type="project" value="InterPro"/>
</dbReference>
<reference evidence="1 2" key="1">
    <citation type="submission" date="2013-12" db="EMBL/GenBank/DDBJ databases">
        <title>Annotated genome of Streptomyces scopuliridis.</title>
        <authorList>
            <person name="Olson J.B."/>
        </authorList>
    </citation>
    <scope>NUCLEOTIDE SEQUENCE [LARGE SCALE GENOMIC DNA]</scope>
    <source>
        <strain evidence="1 2">RB72</strain>
    </source>
</reference>
<name>A0A2T7TDL5_9ACTN</name>
<dbReference type="SUPFAM" id="SSF55469">
    <property type="entry name" value="FMN-dependent nitroreductase-like"/>
    <property type="match status" value="1"/>
</dbReference>
<dbReference type="AlphaFoldDB" id="A0A2T7TDL5"/>
<sequence length="66" mass="7192">MLGFYADVVREVLGVPDELKLLFGISFGAADPAGPSSRYRMGRVPIEESVVLHDTPGVFDRRRTAG</sequence>